<organism evidence="1 2">
    <name type="scientific">Phlebia brevispora</name>
    <dbReference type="NCBI Taxonomy" id="194682"/>
    <lineage>
        <taxon>Eukaryota</taxon>
        <taxon>Fungi</taxon>
        <taxon>Dikarya</taxon>
        <taxon>Basidiomycota</taxon>
        <taxon>Agaricomycotina</taxon>
        <taxon>Agaricomycetes</taxon>
        <taxon>Polyporales</taxon>
        <taxon>Meruliaceae</taxon>
        <taxon>Phlebia</taxon>
    </lineage>
</organism>
<keyword evidence="2" id="KW-1185">Reference proteome</keyword>
<dbReference type="Proteomes" id="UP001148662">
    <property type="component" value="Unassembled WGS sequence"/>
</dbReference>
<gene>
    <name evidence="1" type="ORF">NM688_g5807</name>
</gene>
<evidence type="ECO:0000313" key="1">
    <source>
        <dbReference type="EMBL" id="KAJ3543877.1"/>
    </source>
</evidence>
<accession>A0ACC1SPJ7</accession>
<reference evidence="1" key="1">
    <citation type="submission" date="2022-07" db="EMBL/GenBank/DDBJ databases">
        <title>Genome Sequence of Phlebia brevispora.</title>
        <authorList>
            <person name="Buettner E."/>
        </authorList>
    </citation>
    <scope>NUCLEOTIDE SEQUENCE</scope>
    <source>
        <strain evidence="1">MPL23</strain>
    </source>
</reference>
<sequence length="615" mass="68975">MDPIGTVAFALHAVHTIAKIVDTVREAPEELSLLQAEASVVEECLGDLQLRLNGGDITSRMHREPRLRRLVDQAERLKTAADTFINKTTKLSADGQRRKIIKYKYLLCASDAKKLADRFRRFYTLYNTTYTTHISSTMNAQFTELQHQLEWTMQNNKQLVREVRRLISMVPTNPHLSGYSPRTHSESDSSGDETLPSSPRSSLSSPTLYESSQAFQHTAKLDAVDGQVCLPPRPVAPQGVYPWLGSLSVRSQPPPGLQRCGQCNKPSRKCGHSDVLVVEYNPPPWFAEIWAEVRCSTIPVHFSIRTPRQVDSLAWLCHATLEDVKMKLQSRELTVNDVEPNGFTVLHKMMFRAIADTSGASISILELLLDQSANTEWLLNRTLPHPFPSKNRTVKRKSVDMTPLEHALYTLYMWKQSKSFRASLEAFQSVLLARRFEQDLKDTWEDLANKLGWTDVHKYVCSLPSASESKDPFMSDLSTQVNSQDSLGQTPLYYAINQNPDLVGALLEAGADPNTDKSLLQRAVGAGADRVVGLLVRAGVDVNATGFRGSSALHQAAWCRGNSRFSVALALVRHASHMLNWDREIRTKRKLYSSLNCIAHVGCRKRLNTSHANMQ</sequence>
<name>A0ACC1SPJ7_9APHY</name>
<proteinExistence type="predicted"/>
<protein>
    <submittedName>
        <fullName evidence="1">Uncharacterized protein</fullName>
    </submittedName>
</protein>
<comment type="caution">
    <text evidence="1">The sequence shown here is derived from an EMBL/GenBank/DDBJ whole genome shotgun (WGS) entry which is preliminary data.</text>
</comment>
<evidence type="ECO:0000313" key="2">
    <source>
        <dbReference type="Proteomes" id="UP001148662"/>
    </source>
</evidence>
<dbReference type="EMBL" id="JANHOG010001109">
    <property type="protein sequence ID" value="KAJ3543877.1"/>
    <property type="molecule type" value="Genomic_DNA"/>
</dbReference>